<reference evidence="1 2" key="1">
    <citation type="journal article" date="2021" name="Pathogens">
        <title>Isolation and Characterization of Kingella bonacorsii sp. nov., A Novel Kingella Species Detected in a Stable Periodontitis Subject.</title>
        <authorList>
            <person name="Antezack A."/>
            <person name="Boxberger M."/>
            <person name="Rolland C."/>
            <person name="Monnet-Corti V."/>
            <person name="La Scola B."/>
        </authorList>
    </citation>
    <scope>NUCLEOTIDE SEQUENCE [LARGE SCALE GENOMIC DNA]</scope>
    <source>
        <strain evidence="1 2">Marseille-Q4569</strain>
    </source>
</reference>
<evidence type="ECO:0000313" key="2">
    <source>
        <dbReference type="Proteomes" id="UP000614058"/>
    </source>
</evidence>
<sequence>MGIPFCGMRQPENGVEWCLLGWTGFQATFGVVAGAGLSICKNALLLRQTVFQAALVRRVMRLTFSGCLIFHRQPETRFGDAETVYAILR</sequence>
<organism evidence="1 2">
    <name type="scientific">Kingella bonacorsii</name>
    <dbReference type="NCBI Taxonomy" id="2796361"/>
    <lineage>
        <taxon>Bacteria</taxon>
        <taxon>Pseudomonadati</taxon>
        <taxon>Pseudomonadota</taxon>
        <taxon>Betaproteobacteria</taxon>
        <taxon>Neisseriales</taxon>
        <taxon>Neisseriaceae</taxon>
        <taxon>Kingella</taxon>
    </lineage>
</organism>
<dbReference type="RefSeq" id="WP_200521652.1">
    <property type="nucleotide sequence ID" value="NZ_JAEHNZ010000001.1"/>
</dbReference>
<dbReference type="Proteomes" id="UP000614058">
    <property type="component" value="Unassembled WGS sequence"/>
</dbReference>
<evidence type="ECO:0000313" key="1">
    <source>
        <dbReference type="EMBL" id="MBK0395588.1"/>
    </source>
</evidence>
<protein>
    <submittedName>
        <fullName evidence="1">Uncharacterized protein</fullName>
    </submittedName>
</protein>
<comment type="caution">
    <text evidence="1">The sequence shown here is derived from an EMBL/GenBank/DDBJ whole genome shotgun (WGS) entry which is preliminary data.</text>
</comment>
<dbReference type="EMBL" id="JAEHNZ010000001">
    <property type="protein sequence ID" value="MBK0395588.1"/>
    <property type="molecule type" value="Genomic_DNA"/>
</dbReference>
<proteinExistence type="predicted"/>
<accession>A0ABS1BQQ9</accession>
<gene>
    <name evidence="1" type="ORF">JDW22_03020</name>
</gene>
<name>A0ABS1BQQ9_9NEIS</name>
<keyword evidence="2" id="KW-1185">Reference proteome</keyword>